<gene>
    <name evidence="2" type="ORF">CTI12_AA059620</name>
</gene>
<proteinExistence type="predicted"/>
<sequence>MGLQADHTVHLVIDWKDMLEVAQNLFSGTETTPSNSNPLPNTTTGLDRSTRGMPDMSQLMLYQAISLIMQSLLSNPQYMEQIIGQNPQLQSMFDCNPQLRER</sequence>
<feature type="region of interest" description="Disordered" evidence="1">
    <location>
        <begin position="27"/>
        <end position="52"/>
    </location>
</feature>
<evidence type="ECO:0000313" key="3">
    <source>
        <dbReference type="Proteomes" id="UP000245207"/>
    </source>
</evidence>
<keyword evidence="2" id="KW-0346">Stress response</keyword>
<organism evidence="2 3">
    <name type="scientific">Artemisia annua</name>
    <name type="common">Sweet wormwood</name>
    <dbReference type="NCBI Taxonomy" id="35608"/>
    <lineage>
        <taxon>Eukaryota</taxon>
        <taxon>Viridiplantae</taxon>
        <taxon>Streptophyta</taxon>
        <taxon>Embryophyta</taxon>
        <taxon>Tracheophyta</taxon>
        <taxon>Spermatophyta</taxon>
        <taxon>Magnoliopsida</taxon>
        <taxon>eudicotyledons</taxon>
        <taxon>Gunneridae</taxon>
        <taxon>Pentapetalae</taxon>
        <taxon>asterids</taxon>
        <taxon>campanulids</taxon>
        <taxon>Asterales</taxon>
        <taxon>Asteraceae</taxon>
        <taxon>Asteroideae</taxon>
        <taxon>Anthemideae</taxon>
        <taxon>Artemisiinae</taxon>
        <taxon>Artemisia</taxon>
    </lineage>
</organism>
<feature type="compositionally biased region" description="Polar residues" evidence="1">
    <location>
        <begin position="27"/>
        <end position="47"/>
    </location>
</feature>
<dbReference type="Proteomes" id="UP000245207">
    <property type="component" value="Unassembled WGS sequence"/>
</dbReference>
<dbReference type="STRING" id="35608.A0A2U1Q9K6"/>
<keyword evidence="3" id="KW-1185">Reference proteome</keyword>
<dbReference type="Pfam" id="PF23195">
    <property type="entry name" value="UBQLN1"/>
    <property type="match status" value="1"/>
</dbReference>
<protein>
    <submittedName>
        <fullName evidence="2">Heat shock chaperonin-binding</fullName>
    </submittedName>
</protein>
<reference evidence="2 3" key="1">
    <citation type="journal article" date="2018" name="Mol. Plant">
        <title>The genome of Artemisia annua provides insight into the evolution of Asteraceae family and artemisinin biosynthesis.</title>
        <authorList>
            <person name="Shen Q."/>
            <person name="Zhang L."/>
            <person name="Liao Z."/>
            <person name="Wang S."/>
            <person name="Yan T."/>
            <person name="Shi P."/>
            <person name="Liu M."/>
            <person name="Fu X."/>
            <person name="Pan Q."/>
            <person name="Wang Y."/>
            <person name="Lv Z."/>
            <person name="Lu X."/>
            <person name="Zhang F."/>
            <person name="Jiang W."/>
            <person name="Ma Y."/>
            <person name="Chen M."/>
            <person name="Hao X."/>
            <person name="Li L."/>
            <person name="Tang Y."/>
            <person name="Lv G."/>
            <person name="Zhou Y."/>
            <person name="Sun X."/>
            <person name="Brodelius P.E."/>
            <person name="Rose J.K.C."/>
            <person name="Tang K."/>
        </authorList>
    </citation>
    <scope>NUCLEOTIDE SEQUENCE [LARGE SCALE GENOMIC DNA]</scope>
    <source>
        <strain evidence="3">cv. Huhao1</strain>
        <tissue evidence="2">Leaf</tissue>
    </source>
</reference>
<dbReference type="OrthoDB" id="267397at2759"/>
<accession>A0A2U1Q9K6</accession>
<dbReference type="EMBL" id="PKPP01000303">
    <property type="protein sequence ID" value="PWA94592.1"/>
    <property type="molecule type" value="Genomic_DNA"/>
</dbReference>
<comment type="caution">
    <text evidence="2">The sequence shown here is derived from an EMBL/GenBank/DDBJ whole genome shotgun (WGS) entry which is preliminary data.</text>
</comment>
<name>A0A2U1Q9K6_ARTAN</name>
<evidence type="ECO:0000313" key="2">
    <source>
        <dbReference type="EMBL" id="PWA94592.1"/>
    </source>
</evidence>
<dbReference type="AlphaFoldDB" id="A0A2U1Q9K6"/>
<evidence type="ECO:0000256" key="1">
    <source>
        <dbReference type="SAM" id="MobiDB-lite"/>
    </source>
</evidence>